<evidence type="ECO:0000313" key="3">
    <source>
        <dbReference type="Proteomes" id="UP000196980"/>
    </source>
</evidence>
<keyword evidence="1" id="KW-0812">Transmembrane</keyword>
<accession>A0ABC8ACV0</accession>
<dbReference type="AlphaFoldDB" id="A0ABC8ACV0"/>
<dbReference type="KEGG" id="xfh:XFHB_05065"/>
<evidence type="ECO:0000256" key="1">
    <source>
        <dbReference type="SAM" id="Phobius"/>
    </source>
</evidence>
<evidence type="ECO:0000313" key="2">
    <source>
        <dbReference type="EMBL" id="ALR06315.1"/>
    </source>
</evidence>
<protein>
    <submittedName>
        <fullName evidence="2">Conjugal transfer protein TraM</fullName>
    </submittedName>
</protein>
<reference evidence="3" key="1">
    <citation type="submission" date="2014-11" db="EMBL/GenBank/DDBJ databases">
        <title>Xylella fastidiosa Hib4 Genome Sequencing.</title>
        <authorList>
            <person name="Pierry P.M."/>
            <person name="da Silva A.M."/>
        </authorList>
    </citation>
    <scope>NUCLEOTIDE SEQUENCE [LARGE SCALE GENOMIC DNA]</scope>
    <source>
        <strain evidence="3">Hib4</strain>
    </source>
</reference>
<keyword evidence="1" id="KW-0472">Membrane</keyword>
<dbReference type="InterPro" id="IPR028140">
    <property type="entry name" value="TraM"/>
</dbReference>
<keyword evidence="1" id="KW-1133">Transmembrane helix</keyword>
<gene>
    <name evidence="2" type="ORF">XFHB_05065</name>
</gene>
<dbReference type="EMBL" id="CP009885">
    <property type="protein sequence ID" value="ALR06315.1"/>
    <property type="molecule type" value="Genomic_DNA"/>
</dbReference>
<name>A0ABC8ACV0_XYLFS</name>
<dbReference type="RefSeq" id="WP_088371478.1">
    <property type="nucleotide sequence ID" value="NZ_CP009885.1"/>
</dbReference>
<dbReference type="Pfam" id="PF11657">
    <property type="entry name" value="Activator-TraM"/>
    <property type="match status" value="1"/>
</dbReference>
<proteinExistence type="predicted"/>
<organism evidence="2 3">
    <name type="scientific">Xylella fastidiosa</name>
    <dbReference type="NCBI Taxonomy" id="2371"/>
    <lineage>
        <taxon>Bacteria</taxon>
        <taxon>Pseudomonadati</taxon>
        <taxon>Pseudomonadota</taxon>
        <taxon>Gammaproteobacteria</taxon>
        <taxon>Lysobacterales</taxon>
        <taxon>Lysobacteraceae</taxon>
        <taxon>Xylella</taxon>
    </lineage>
</organism>
<sequence length="150" mass="16672">MSVSEKDQLEELIKEIAVKHGIAVSRDDPILILQTINNRLMLDSKRAQEAMLEHYKEELEGIATRWSNDAKAKAERILNAAMTASKEAMTSTLHDSAVAAATLVRKEVDNVLMRAHRQMEASRSLSMWNLAATAATLLATCVAAWVLLWN</sequence>
<dbReference type="NCBIfam" id="NF010470">
    <property type="entry name" value="PRK13895.1"/>
    <property type="match status" value="1"/>
</dbReference>
<dbReference type="Proteomes" id="UP000196980">
    <property type="component" value="Chromosome"/>
</dbReference>
<feature type="transmembrane region" description="Helical" evidence="1">
    <location>
        <begin position="127"/>
        <end position="148"/>
    </location>
</feature>